<evidence type="ECO:0000256" key="3">
    <source>
        <dbReference type="ARBA" id="ARBA00022475"/>
    </source>
</evidence>
<keyword evidence="4 7" id="KW-0812">Transmembrane</keyword>
<dbReference type="AlphaFoldDB" id="A0A1H9S237"/>
<dbReference type="EMBL" id="FOHA01000006">
    <property type="protein sequence ID" value="SER79090.1"/>
    <property type="molecule type" value="Genomic_DNA"/>
</dbReference>
<evidence type="ECO:0000259" key="8">
    <source>
        <dbReference type="Pfam" id="PF01757"/>
    </source>
</evidence>
<keyword evidence="9" id="KW-0808">Transferase</keyword>
<protein>
    <submittedName>
        <fullName evidence="9">Surface polysaccharide O-acyltransferase, integral membrane enzyme</fullName>
    </submittedName>
</protein>
<dbReference type="PANTHER" id="PTHR40074">
    <property type="entry name" value="O-ACETYLTRANSFERASE WECH"/>
    <property type="match status" value="1"/>
</dbReference>
<dbReference type="GO" id="GO:0016413">
    <property type="term" value="F:O-acetyltransferase activity"/>
    <property type="evidence" value="ECO:0007669"/>
    <property type="project" value="TreeGrafter"/>
</dbReference>
<feature type="transmembrane region" description="Helical" evidence="7">
    <location>
        <begin position="203"/>
        <end position="224"/>
    </location>
</feature>
<dbReference type="RefSeq" id="WP_092651511.1">
    <property type="nucleotide sequence ID" value="NZ_FOHA01000006.1"/>
</dbReference>
<keyword evidence="10" id="KW-1185">Reference proteome</keyword>
<feature type="transmembrane region" description="Helical" evidence="7">
    <location>
        <begin position="308"/>
        <end position="329"/>
    </location>
</feature>
<evidence type="ECO:0000256" key="5">
    <source>
        <dbReference type="ARBA" id="ARBA00022989"/>
    </source>
</evidence>
<evidence type="ECO:0000256" key="7">
    <source>
        <dbReference type="SAM" id="Phobius"/>
    </source>
</evidence>
<feature type="transmembrane region" description="Helical" evidence="7">
    <location>
        <begin position="7"/>
        <end position="26"/>
    </location>
</feature>
<evidence type="ECO:0000313" key="9">
    <source>
        <dbReference type="EMBL" id="SER79090.1"/>
    </source>
</evidence>
<organism evidence="9 10">
    <name type="scientific">Isobaculum melis</name>
    <dbReference type="NCBI Taxonomy" id="142588"/>
    <lineage>
        <taxon>Bacteria</taxon>
        <taxon>Bacillati</taxon>
        <taxon>Bacillota</taxon>
        <taxon>Bacilli</taxon>
        <taxon>Lactobacillales</taxon>
        <taxon>Carnobacteriaceae</taxon>
        <taxon>Isobaculum</taxon>
    </lineage>
</organism>
<dbReference type="InterPro" id="IPR002656">
    <property type="entry name" value="Acyl_transf_3_dom"/>
</dbReference>
<reference evidence="9 10" key="1">
    <citation type="submission" date="2016-10" db="EMBL/GenBank/DDBJ databases">
        <authorList>
            <person name="de Groot N.N."/>
        </authorList>
    </citation>
    <scope>NUCLEOTIDE SEQUENCE [LARGE SCALE GENOMIC DNA]</scope>
    <source>
        <strain evidence="9 10">DSM 13760</strain>
    </source>
</reference>
<name>A0A1H9S237_9LACT</name>
<comment type="similarity">
    <text evidence="2">Belongs to the acyltransferase 3 family.</text>
</comment>
<keyword evidence="3" id="KW-1003">Cell membrane</keyword>
<dbReference type="Pfam" id="PF01757">
    <property type="entry name" value="Acyl_transf_3"/>
    <property type="match status" value="1"/>
</dbReference>
<dbReference type="PANTHER" id="PTHR40074:SF2">
    <property type="entry name" value="O-ACETYLTRANSFERASE WECH"/>
    <property type="match status" value="1"/>
</dbReference>
<keyword evidence="9" id="KW-0012">Acyltransferase</keyword>
<keyword evidence="6 7" id="KW-0472">Membrane</keyword>
<feature type="transmembrane region" description="Helical" evidence="7">
    <location>
        <begin position="78"/>
        <end position="97"/>
    </location>
</feature>
<dbReference type="OrthoDB" id="9816377at2"/>
<sequence length="361" mass="41982">MKKRQSNLEVLRIISMLLIILHHYSVHGNWDFQTANGFQKIFIETAAIGGKIGVNVFVLISGYFLVSSKFNLKKVVMLISQIFFYSCSILLFFKFVLHYPFSIQAIATSLLPTTFNVYWFATTYVALYLLFPYLNIFIKNISQQGLKHLLILSFILLSLVPGMKHLVSGMLFLNAIVWFIFLYLIAAYIRLYGQTFRCQMKHYIWGLLLSLGFIILSFPGIDYIKAHVPLLGYLNTIYFTEMNTVPVLIISVCLFLIFNQLDLGVRPWINLIAKTTFGIYLIHDNVLVRPFLWQQLAKNAIFLHSKWLFLHMIVSVCIVFIFCCIIELIRMYCIEPIYAKLVDQVMETKPIQRLIKSYEVK</sequence>
<dbReference type="GO" id="GO:0005886">
    <property type="term" value="C:plasma membrane"/>
    <property type="evidence" value="ECO:0007669"/>
    <property type="project" value="UniProtKB-SubCell"/>
</dbReference>
<feature type="transmembrane region" description="Helical" evidence="7">
    <location>
        <begin position="46"/>
        <end position="66"/>
    </location>
</feature>
<evidence type="ECO:0000313" key="10">
    <source>
        <dbReference type="Proteomes" id="UP000198948"/>
    </source>
</evidence>
<dbReference type="GO" id="GO:0009246">
    <property type="term" value="P:enterobacterial common antigen biosynthetic process"/>
    <property type="evidence" value="ECO:0007669"/>
    <property type="project" value="TreeGrafter"/>
</dbReference>
<comment type="subcellular location">
    <subcellularLocation>
        <location evidence="1">Cell membrane</location>
        <topology evidence="1">Multi-pass membrane protein</topology>
    </subcellularLocation>
</comment>
<evidence type="ECO:0000256" key="4">
    <source>
        <dbReference type="ARBA" id="ARBA00022692"/>
    </source>
</evidence>
<keyword evidence="5 7" id="KW-1133">Transmembrane helix</keyword>
<accession>A0A1H9S237</accession>
<dbReference type="STRING" id="142588.SAMN04488559_10655"/>
<proteinExistence type="inferred from homology"/>
<feature type="domain" description="Acyltransferase 3" evidence="8">
    <location>
        <begin position="7"/>
        <end position="326"/>
    </location>
</feature>
<feature type="transmembrane region" description="Helical" evidence="7">
    <location>
        <begin position="268"/>
        <end position="288"/>
    </location>
</feature>
<feature type="transmembrane region" description="Helical" evidence="7">
    <location>
        <begin position="145"/>
        <end position="163"/>
    </location>
</feature>
<feature type="transmembrane region" description="Helical" evidence="7">
    <location>
        <begin position="244"/>
        <end position="261"/>
    </location>
</feature>
<evidence type="ECO:0000256" key="6">
    <source>
        <dbReference type="ARBA" id="ARBA00023136"/>
    </source>
</evidence>
<gene>
    <name evidence="9" type="ORF">SAMN04488559_10655</name>
</gene>
<feature type="transmembrane region" description="Helical" evidence="7">
    <location>
        <begin position="169"/>
        <end position="191"/>
    </location>
</feature>
<dbReference type="Proteomes" id="UP000198948">
    <property type="component" value="Unassembled WGS sequence"/>
</dbReference>
<feature type="transmembrane region" description="Helical" evidence="7">
    <location>
        <begin position="117"/>
        <end position="138"/>
    </location>
</feature>
<evidence type="ECO:0000256" key="2">
    <source>
        <dbReference type="ARBA" id="ARBA00007400"/>
    </source>
</evidence>
<evidence type="ECO:0000256" key="1">
    <source>
        <dbReference type="ARBA" id="ARBA00004651"/>
    </source>
</evidence>